<dbReference type="InterPro" id="IPR036396">
    <property type="entry name" value="Cyt_P450_sf"/>
</dbReference>
<evidence type="ECO:0000256" key="11">
    <source>
        <dbReference type="PIRSR" id="PIRSR602401-1"/>
    </source>
</evidence>
<accession>A0AAX6DTV7</accession>
<comment type="similarity">
    <text evidence="2 12">Belongs to the cytochrome P450 family.</text>
</comment>
<evidence type="ECO:0000256" key="8">
    <source>
        <dbReference type="ARBA" id="ARBA00023004"/>
    </source>
</evidence>
<evidence type="ECO:0000256" key="9">
    <source>
        <dbReference type="ARBA" id="ARBA00023033"/>
    </source>
</evidence>
<dbReference type="SUPFAM" id="SSF48264">
    <property type="entry name" value="Cytochrome P450"/>
    <property type="match status" value="1"/>
</dbReference>
<dbReference type="InterPro" id="IPR002401">
    <property type="entry name" value="Cyt_P450_E_grp-I"/>
</dbReference>
<feature type="binding site" description="axial binding residue" evidence="11">
    <location>
        <position position="480"/>
    </location>
    <ligand>
        <name>heme</name>
        <dbReference type="ChEBI" id="CHEBI:30413"/>
    </ligand>
    <ligandPart>
        <name>Fe</name>
        <dbReference type="ChEBI" id="CHEBI:18248"/>
    </ligandPart>
</feature>
<evidence type="ECO:0000256" key="1">
    <source>
        <dbReference type="ARBA" id="ARBA00004167"/>
    </source>
</evidence>
<sequence>MLTSQTKLLSIYMAMMVLGVVACLPLLLLLLLWAGASAAEWLWWKPWRLERALRAQGLKGTPYRFLYGDLKESFKLSMEAKSKPMSSSSHDIIPRVLPFLQSSMEQYGKISFTWHGPVPTVSIADPELIREVLANKFGHFAKPKISPMWKLLATGLSSYDGERWAKQRRILNPAFHLEKLKRMLPALHACCGELIDRWDELVGPGRSCEVDVWPELQSFTGDVISRTAFGSSYEVGRRIFQLQGEQAELFIQSSRYMHIPGYRFLPVARNKRMKEIDAEVRGILRGIIEEREKAIEKGTTDQEDLLGLLMESDSNERRGKSKNLRMTTEDVIQECKLFYFAGQETTSVLLTWTMVALSMHPSWQVRAREEVLEVFGQNKPDNDGLIRLKIVTMILYEVLRLYPPVVLLTRRTYKVMELGGITLPEGVSLTLPLIFAHHDPELWGEDAEEFKPERFAEGVSKASKCGAAPFFPFGWGPRICIGQSFAMTEAKMGLSMILQRFSFELSPSYAHAPHTVITLHPQHGAQLILHKL</sequence>
<evidence type="ECO:0000313" key="14">
    <source>
        <dbReference type="Proteomes" id="UP001140949"/>
    </source>
</evidence>
<dbReference type="EMBL" id="JANAVB010042014">
    <property type="protein sequence ID" value="KAJ6795178.1"/>
    <property type="molecule type" value="Genomic_DNA"/>
</dbReference>
<name>A0AAX6DTV7_IRIPA</name>
<protein>
    <submittedName>
        <fullName evidence="13">Cytochrome P450 72A15-like isoform X1</fullName>
    </submittedName>
</protein>
<keyword evidence="4" id="KW-0812">Transmembrane</keyword>
<dbReference type="Proteomes" id="UP001140949">
    <property type="component" value="Unassembled WGS sequence"/>
</dbReference>
<dbReference type="InterPro" id="IPR017972">
    <property type="entry name" value="Cyt_P450_CS"/>
</dbReference>
<evidence type="ECO:0000256" key="6">
    <source>
        <dbReference type="ARBA" id="ARBA00022989"/>
    </source>
</evidence>
<dbReference type="FunFam" id="1.10.630.10:FF:000029">
    <property type="entry name" value="Cytochrome P450 734A1"/>
    <property type="match status" value="1"/>
</dbReference>
<dbReference type="GO" id="GO:0008202">
    <property type="term" value="P:steroid metabolic process"/>
    <property type="evidence" value="ECO:0007669"/>
    <property type="project" value="UniProtKB-ARBA"/>
</dbReference>
<dbReference type="Gene3D" id="1.10.630.10">
    <property type="entry name" value="Cytochrome P450"/>
    <property type="match status" value="1"/>
</dbReference>
<dbReference type="GO" id="GO:0020037">
    <property type="term" value="F:heme binding"/>
    <property type="evidence" value="ECO:0007669"/>
    <property type="project" value="InterPro"/>
</dbReference>
<dbReference type="GO" id="GO:0016705">
    <property type="term" value="F:oxidoreductase activity, acting on paired donors, with incorporation or reduction of molecular oxygen"/>
    <property type="evidence" value="ECO:0007669"/>
    <property type="project" value="InterPro"/>
</dbReference>
<reference evidence="13" key="2">
    <citation type="submission" date="2023-04" db="EMBL/GenBank/DDBJ databases">
        <authorList>
            <person name="Bruccoleri R.E."/>
            <person name="Oakeley E.J."/>
            <person name="Faust A.-M."/>
            <person name="Dessus-Babus S."/>
            <person name="Altorfer M."/>
            <person name="Burckhardt D."/>
            <person name="Oertli M."/>
            <person name="Naumann U."/>
            <person name="Petersen F."/>
            <person name="Wong J."/>
        </authorList>
    </citation>
    <scope>NUCLEOTIDE SEQUENCE</scope>
    <source>
        <strain evidence="13">GSM-AAB239-AS_SAM_17_03QT</strain>
        <tissue evidence="13">Leaf</tissue>
    </source>
</reference>
<comment type="subcellular location">
    <subcellularLocation>
        <location evidence="1">Membrane</location>
        <topology evidence="1">Single-pass membrane protein</topology>
    </subcellularLocation>
</comment>
<keyword evidence="3 11" id="KW-0349">Heme</keyword>
<dbReference type="PANTHER" id="PTHR24282">
    <property type="entry name" value="CYTOCHROME P450 FAMILY MEMBER"/>
    <property type="match status" value="1"/>
</dbReference>
<dbReference type="GO" id="GO:0005506">
    <property type="term" value="F:iron ion binding"/>
    <property type="evidence" value="ECO:0007669"/>
    <property type="project" value="InterPro"/>
</dbReference>
<dbReference type="PRINTS" id="PR00385">
    <property type="entry name" value="P450"/>
</dbReference>
<dbReference type="PROSITE" id="PS00086">
    <property type="entry name" value="CYTOCHROME_P450"/>
    <property type="match status" value="1"/>
</dbReference>
<keyword evidence="9 12" id="KW-0503">Monooxygenase</keyword>
<dbReference type="InterPro" id="IPR050665">
    <property type="entry name" value="Cytochrome_P450_Monooxygen"/>
</dbReference>
<keyword evidence="7 12" id="KW-0560">Oxidoreductase</keyword>
<keyword evidence="14" id="KW-1185">Reference proteome</keyword>
<keyword evidence="8 11" id="KW-0408">Iron</keyword>
<dbReference type="CDD" id="cd20642">
    <property type="entry name" value="CYP72"/>
    <property type="match status" value="1"/>
</dbReference>
<keyword evidence="5 11" id="KW-0479">Metal-binding</keyword>
<evidence type="ECO:0000313" key="13">
    <source>
        <dbReference type="EMBL" id="KAJ6795178.1"/>
    </source>
</evidence>
<evidence type="ECO:0000256" key="12">
    <source>
        <dbReference type="RuleBase" id="RU000461"/>
    </source>
</evidence>
<gene>
    <name evidence="13" type="ORF">M6B38_227365</name>
</gene>
<dbReference type="GO" id="GO:0016020">
    <property type="term" value="C:membrane"/>
    <property type="evidence" value="ECO:0007669"/>
    <property type="project" value="UniProtKB-SubCell"/>
</dbReference>
<dbReference type="PROSITE" id="PS51257">
    <property type="entry name" value="PROKAR_LIPOPROTEIN"/>
    <property type="match status" value="1"/>
</dbReference>
<evidence type="ECO:0000256" key="4">
    <source>
        <dbReference type="ARBA" id="ARBA00022692"/>
    </source>
</evidence>
<organism evidence="13 14">
    <name type="scientific">Iris pallida</name>
    <name type="common">Sweet iris</name>
    <dbReference type="NCBI Taxonomy" id="29817"/>
    <lineage>
        <taxon>Eukaryota</taxon>
        <taxon>Viridiplantae</taxon>
        <taxon>Streptophyta</taxon>
        <taxon>Embryophyta</taxon>
        <taxon>Tracheophyta</taxon>
        <taxon>Spermatophyta</taxon>
        <taxon>Magnoliopsida</taxon>
        <taxon>Liliopsida</taxon>
        <taxon>Asparagales</taxon>
        <taxon>Iridaceae</taxon>
        <taxon>Iridoideae</taxon>
        <taxon>Irideae</taxon>
        <taxon>Iris</taxon>
    </lineage>
</organism>
<keyword evidence="10" id="KW-0472">Membrane</keyword>
<dbReference type="PANTHER" id="PTHR24282:SF255">
    <property type="entry name" value="CYTOCHROME P450 72A11-RELATED"/>
    <property type="match status" value="1"/>
</dbReference>
<comment type="cofactor">
    <cofactor evidence="11">
        <name>heme</name>
        <dbReference type="ChEBI" id="CHEBI:30413"/>
    </cofactor>
</comment>
<dbReference type="Pfam" id="PF00067">
    <property type="entry name" value="p450"/>
    <property type="match status" value="1"/>
</dbReference>
<comment type="caution">
    <text evidence="13">The sequence shown here is derived from an EMBL/GenBank/DDBJ whole genome shotgun (WGS) entry which is preliminary data.</text>
</comment>
<proteinExistence type="inferred from homology"/>
<evidence type="ECO:0000256" key="3">
    <source>
        <dbReference type="ARBA" id="ARBA00022617"/>
    </source>
</evidence>
<evidence type="ECO:0000256" key="10">
    <source>
        <dbReference type="ARBA" id="ARBA00023136"/>
    </source>
</evidence>
<evidence type="ECO:0000256" key="7">
    <source>
        <dbReference type="ARBA" id="ARBA00023002"/>
    </source>
</evidence>
<dbReference type="InterPro" id="IPR001128">
    <property type="entry name" value="Cyt_P450"/>
</dbReference>
<dbReference type="AlphaFoldDB" id="A0AAX6DTV7"/>
<evidence type="ECO:0000256" key="5">
    <source>
        <dbReference type="ARBA" id="ARBA00022723"/>
    </source>
</evidence>
<dbReference type="PRINTS" id="PR00463">
    <property type="entry name" value="EP450I"/>
</dbReference>
<dbReference type="GO" id="GO:0004497">
    <property type="term" value="F:monooxygenase activity"/>
    <property type="evidence" value="ECO:0007669"/>
    <property type="project" value="UniProtKB-KW"/>
</dbReference>
<evidence type="ECO:0000256" key="2">
    <source>
        <dbReference type="ARBA" id="ARBA00010617"/>
    </source>
</evidence>
<keyword evidence="6" id="KW-1133">Transmembrane helix</keyword>
<reference evidence="13" key="1">
    <citation type="journal article" date="2023" name="GigaByte">
        <title>Genome assembly of the bearded iris, Iris pallida Lam.</title>
        <authorList>
            <person name="Bruccoleri R.E."/>
            <person name="Oakeley E.J."/>
            <person name="Faust A.M.E."/>
            <person name="Altorfer M."/>
            <person name="Dessus-Babus S."/>
            <person name="Burckhardt D."/>
            <person name="Oertli M."/>
            <person name="Naumann U."/>
            <person name="Petersen F."/>
            <person name="Wong J."/>
        </authorList>
    </citation>
    <scope>NUCLEOTIDE SEQUENCE</scope>
    <source>
        <strain evidence="13">GSM-AAB239-AS_SAM_17_03QT</strain>
    </source>
</reference>